<dbReference type="Gene3D" id="1.20.1560.10">
    <property type="entry name" value="ABC transporter type 1, transmembrane domain"/>
    <property type="match status" value="1"/>
</dbReference>
<dbReference type="GO" id="GO:0005886">
    <property type="term" value="C:plasma membrane"/>
    <property type="evidence" value="ECO:0007669"/>
    <property type="project" value="UniProtKB-SubCell"/>
</dbReference>
<evidence type="ECO:0000259" key="12">
    <source>
        <dbReference type="PROSITE" id="PS50929"/>
    </source>
</evidence>
<organism evidence="13 14">
    <name type="scientific">Actinophytocola xanthii</name>
    <dbReference type="NCBI Taxonomy" id="1912961"/>
    <lineage>
        <taxon>Bacteria</taxon>
        <taxon>Bacillati</taxon>
        <taxon>Actinomycetota</taxon>
        <taxon>Actinomycetes</taxon>
        <taxon>Pseudonocardiales</taxon>
        <taxon>Pseudonocardiaceae</taxon>
    </lineage>
</organism>
<keyword evidence="3" id="KW-1003">Cell membrane</keyword>
<keyword evidence="8 10" id="KW-1133">Transmembrane helix</keyword>
<feature type="transmembrane region" description="Helical" evidence="10">
    <location>
        <begin position="149"/>
        <end position="166"/>
    </location>
</feature>
<dbReference type="InterPro" id="IPR003439">
    <property type="entry name" value="ABC_transporter-like_ATP-bd"/>
</dbReference>
<dbReference type="GO" id="GO:0016887">
    <property type="term" value="F:ATP hydrolysis activity"/>
    <property type="evidence" value="ECO:0007669"/>
    <property type="project" value="InterPro"/>
</dbReference>
<dbReference type="GO" id="GO:0005524">
    <property type="term" value="F:ATP binding"/>
    <property type="evidence" value="ECO:0007669"/>
    <property type="project" value="UniProtKB-KW"/>
</dbReference>
<dbReference type="PROSITE" id="PS50893">
    <property type="entry name" value="ABC_TRANSPORTER_2"/>
    <property type="match status" value="1"/>
</dbReference>
<dbReference type="GO" id="GO:0015421">
    <property type="term" value="F:ABC-type oligopeptide transporter activity"/>
    <property type="evidence" value="ECO:0007669"/>
    <property type="project" value="TreeGrafter"/>
</dbReference>
<dbReference type="CDD" id="cd07346">
    <property type="entry name" value="ABC_6TM_exporters"/>
    <property type="match status" value="1"/>
</dbReference>
<dbReference type="PROSITE" id="PS50929">
    <property type="entry name" value="ABC_TM1F"/>
    <property type="match status" value="1"/>
</dbReference>
<keyword evidence="14" id="KW-1185">Reference proteome</keyword>
<dbReference type="FunFam" id="3.40.50.300:FF:001001">
    <property type="entry name" value="Multidrug ABC transporter ATP-binding protein"/>
    <property type="match status" value="1"/>
</dbReference>
<dbReference type="InterPro" id="IPR036640">
    <property type="entry name" value="ABC1_TM_sf"/>
</dbReference>
<evidence type="ECO:0000256" key="9">
    <source>
        <dbReference type="ARBA" id="ARBA00023136"/>
    </source>
</evidence>
<evidence type="ECO:0000256" key="7">
    <source>
        <dbReference type="ARBA" id="ARBA00022840"/>
    </source>
</evidence>
<proteinExistence type="predicted"/>
<dbReference type="PANTHER" id="PTHR43394">
    <property type="entry name" value="ATP-DEPENDENT PERMEASE MDL1, MITOCHONDRIAL"/>
    <property type="match status" value="1"/>
</dbReference>
<dbReference type="InterPro" id="IPR027417">
    <property type="entry name" value="P-loop_NTPase"/>
</dbReference>
<reference evidence="13 14" key="1">
    <citation type="submission" date="2016-12" db="EMBL/GenBank/DDBJ databases">
        <title>The draft genome sequence of Actinophytocola sp. 11-183.</title>
        <authorList>
            <person name="Wang W."/>
            <person name="Yuan L."/>
        </authorList>
    </citation>
    <scope>NUCLEOTIDE SEQUENCE [LARGE SCALE GENOMIC DNA]</scope>
    <source>
        <strain evidence="13 14">11-183</strain>
    </source>
</reference>
<evidence type="ECO:0000256" key="1">
    <source>
        <dbReference type="ARBA" id="ARBA00004651"/>
    </source>
</evidence>
<evidence type="ECO:0000256" key="3">
    <source>
        <dbReference type="ARBA" id="ARBA00022475"/>
    </source>
</evidence>
<dbReference type="Proteomes" id="UP000185596">
    <property type="component" value="Unassembled WGS sequence"/>
</dbReference>
<dbReference type="InterPro" id="IPR003593">
    <property type="entry name" value="AAA+_ATPase"/>
</dbReference>
<evidence type="ECO:0000256" key="4">
    <source>
        <dbReference type="ARBA" id="ARBA00022519"/>
    </source>
</evidence>
<dbReference type="RefSeq" id="WP_075125148.1">
    <property type="nucleotide sequence ID" value="NZ_MSIE01000013.1"/>
</dbReference>
<comment type="caution">
    <text evidence="13">The sequence shown here is derived from an EMBL/GenBank/DDBJ whole genome shotgun (WGS) entry which is preliminary data.</text>
</comment>
<sequence>MSARELLPIAPPGRTWAMLWSEVRVTPWLGVATVLTAVGASAGGLVAPWVLGVMVDDIAGGAGQDAAVRAAVVIGVVAVVTGVLTGLSAALLSRLGETVLARLRERVLDRILRLPAPTLDRVGTGDLLSRVGDDVSVATTALVTTGPQLVGALLTIVLTAGGMLALDWRLGLAGLVAAPMYVLAVRWYLPRSGPFYARERVAVGERAEAMVSSLQSVATVRAYRLEGAHTAAVRERSLAAVDLSIGVFRLVARLVGRMNRAELVGLATILVTGFLLVRADAVTVGATTAAALYFHRLFNPIGAVIFEFDQVQAAGASLARLVGVAELDRPGPVGETREPVDGRLEIEGVTHRYGDGPLVLDGVGAVIAPGERLAVVGSTGAGKTTLAAIAAGLLDPVAGRVCLGGVPVGELDRGRHIAMLSQEVHVFSGSLVADLRLARADASVEQVREALALVGAADWVRALPAGIDTVVGENAHRLTAAQAQQLALARLVLADPTVAILDEATAEAGSAGARELERAALAATRGRTTLVVAHRLTQAELADRVLVLEHGRVVETGTHAELVAAGGRYAELWRSWTGSGSRG</sequence>
<keyword evidence="5 10" id="KW-0812">Transmembrane</keyword>
<dbReference type="Gene3D" id="3.40.50.300">
    <property type="entry name" value="P-loop containing nucleotide triphosphate hydrolases"/>
    <property type="match status" value="1"/>
</dbReference>
<gene>
    <name evidence="13" type="ORF">BU204_09085</name>
</gene>
<keyword evidence="6" id="KW-0547">Nucleotide-binding</keyword>
<feature type="domain" description="ABC transmembrane type-1" evidence="12">
    <location>
        <begin position="31"/>
        <end position="313"/>
    </location>
</feature>
<dbReference type="InterPro" id="IPR039421">
    <property type="entry name" value="Type_1_exporter"/>
</dbReference>
<evidence type="ECO:0000256" key="6">
    <source>
        <dbReference type="ARBA" id="ARBA00022741"/>
    </source>
</evidence>
<comment type="subcellular location">
    <subcellularLocation>
        <location evidence="1">Cell membrane</location>
        <topology evidence="1">Multi-pass membrane protein</topology>
    </subcellularLocation>
</comment>
<dbReference type="InterPro" id="IPR011527">
    <property type="entry name" value="ABC1_TM_dom"/>
</dbReference>
<feature type="transmembrane region" description="Helical" evidence="10">
    <location>
        <begin position="263"/>
        <end position="294"/>
    </location>
</feature>
<evidence type="ECO:0000256" key="2">
    <source>
        <dbReference type="ARBA" id="ARBA00022448"/>
    </source>
</evidence>
<keyword evidence="9 10" id="KW-0472">Membrane</keyword>
<evidence type="ECO:0000256" key="5">
    <source>
        <dbReference type="ARBA" id="ARBA00022692"/>
    </source>
</evidence>
<dbReference type="PANTHER" id="PTHR43394:SF1">
    <property type="entry name" value="ATP-BINDING CASSETTE SUB-FAMILY B MEMBER 10, MITOCHONDRIAL"/>
    <property type="match status" value="1"/>
</dbReference>
<dbReference type="SUPFAM" id="SSF90123">
    <property type="entry name" value="ABC transporter transmembrane region"/>
    <property type="match status" value="1"/>
</dbReference>
<dbReference type="AlphaFoldDB" id="A0A1Q8CUC1"/>
<keyword evidence="7" id="KW-0067">ATP-binding</keyword>
<feature type="transmembrane region" description="Helical" evidence="10">
    <location>
        <begin position="71"/>
        <end position="92"/>
    </location>
</feature>
<dbReference type="Pfam" id="PF00005">
    <property type="entry name" value="ABC_tran"/>
    <property type="match status" value="1"/>
</dbReference>
<keyword evidence="2" id="KW-0813">Transport</keyword>
<keyword evidence="4" id="KW-0997">Cell inner membrane</keyword>
<protein>
    <submittedName>
        <fullName evidence="13">Multidrug ABC transporter permease</fullName>
    </submittedName>
</protein>
<evidence type="ECO:0000313" key="13">
    <source>
        <dbReference type="EMBL" id="OLF17953.1"/>
    </source>
</evidence>
<dbReference type="Pfam" id="PF00664">
    <property type="entry name" value="ABC_membrane"/>
    <property type="match status" value="1"/>
</dbReference>
<dbReference type="SUPFAM" id="SSF52540">
    <property type="entry name" value="P-loop containing nucleoside triphosphate hydrolases"/>
    <property type="match status" value="1"/>
</dbReference>
<feature type="transmembrane region" description="Helical" evidence="10">
    <location>
        <begin position="28"/>
        <end position="51"/>
    </location>
</feature>
<dbReference type="OrthoDB" id="9806127at2"/>
<evidence type="ECO:0000259" key="11">
    <source>
        <dbReference type="PROSITE" id="PS50893"/>
    </source>
</evidence>
<accession>A0A1Q8CUC1</accession>
<dbReference type="EMBL" id="MSIE01000013">
    <property type="protein sequence ID" value="OLF17953.1"/>
    <property type="molecule type" value="Genomic_DNA"/>
</dbReference>
<evidence type="ECO:0000256" key="8">
    <source>
        <dbReference type="ARBA" id="ARBA00022989"/>
    </source>
</evidence>
<evidence type="ECO:0000256" key="10">
    <source>
        <dbReference type="SAM" id="Phobius"/>
    </source>
</evidence>
<dbReference type="SMART" id="SM00382">
    <property type="entry name" value="AAA"/>
    <property type="match status" value="1"/>
</dbReference>
<feature type="domain" description="ABC transporter" evidence="11">
    <location>
        <begin position="344"/>
        <end position="575"/>
    </location>
</feature>
<evidence type="ECO:0000313" key="14">
    <source>
        <dbReference type="Proteomes" id="UP000185596"/>
    </source>
</evidence>
<name>A0A1Q8CUC1_9PSEU</name>
<dbReference type="STRING" id="1912961.BU204_09085"/>
<feature type="transmembrane region" description="Helical" evidence="10">
    <location>
        <begin position="172"/>
        <end position="189"/>
    </location>
</feature>